<comment type="caution">
    <text evidence="2">The sequence shown here is derived from an EMBL/GenBank/DDBJ whole genome shotgun (WGS) entry which is preliminary data.</text>
</comment>
<feature type="transmembrane region" description="Helical" evidence="1">
    <location>
        <begin position="32"/>
        <end position="51"/>
    </location>
</feature>
<protein>
    <submittedName>
        <fullName evidence="2">Uncharacterized protein</fullName>
    </submittedName>
</protein>
<keyword evidence="1" id="KW-0472">Membrane</keyword>
<name>A0A7C8IGP6_9PLEO</name>
<proteinExistence type="predicted"/>
<organism evidence="2 3">
    <name type="scientific">Massariosphaeria phaeospora</name>
    <dbReference type="NCBI Taxonomy" id="100035"/>
    <lineage>
        <taxon>Eukaryota</taxon>
        <taxon>Fungi</taxon>
        <taxon>Dikarya</taxon>
        <taxon>Ascomycota</taxon>
        <taxon>Pezizomycotina</taxon>
        <taxon>Dothideomycetes</taxon>
        <taxon>Pleosporomycetidae</taxon>
        <taxon>Pleosporales</taxon>
        <taxon>Pleosporales incertae sedis</taxon>
        <taxon>Massariosphaeria</taxon>
    </lineage>
</organism>
<gene>
    <name evidence="2" type="ORF">BDV95DRAFT_567753</name>
</gene>
<accession>A0A7C8IGP6</accession>
<dbReference type="EMBL" id="JAADJZ010000007">
    <property type="protein sequence ID" value="KAF2873790.1"/>
    <property type="molecule type" value="Genomic_DNA"/>
</dbReference>
<keyword evidence="1" id="KW-0812">Transmembrane</keyword>
<sequence>MSSASSCCSITRLSVLFFLALSAVIARKRNLMLVFESTCSILAAAAALVCLPRRETKSSNFSRSC</sequence>
<evidence type="ECO:0000313" key="3">
    <source>
        <dbReference type="Proteomes" id="UP000481861"/>
    </source>
</evidence>
<evidence type="ECO:0000256" key="1">
    <source>
        <dbReference type="SAM" id="Phobius"/>
    </source>
</evidence>
<reference evidence="2 3" key="1">
    <citation type="submission" date="2020-01" db="EMBL/GenBank/DDBJ databases">
        <authorList>
            <consortium name="DOE Joint Genome Institute"/>
            <person name="Haridas S."/>
            <person name="Albert R."/>
            <person name="Binder M."/>
            <person name="Bloem J."/>
            <person name="Labutti K."/>
            <person name="Salamov A."/>
            <person name="Andreopoulos B."/>
            <person name="Baker S.E."/>
            <person name="Barry K."/>
            <person name="Bills G."/>
            <person name="Bluhm B.H."/>
            <person name="Cannon C."/>
            <person name="Castanera R."/>
            <person name="Culley D.E."/>
            <person name="Daum C."/>
            <person name="Ezra D."/>
            <person name="Gonzalez J.B."/>
            <person name="Henrissat B."/>
            <person name="Kuo A."/>
            <person name="Liang C."/>
            <person name="Lipzen A."/>
            <person name="Lutzoni F."/>
            <person name="Magnuson J."/>
            <person name="Mondo S."/>
            <person name="Nolan M."/>
            <person name="Ohm R."/>
            <person name="Pangilinan J."/>
            <person name="Park H.-J.H."/>
            <person name="Ramirez L."/>
            <person name="Alfaro M."/>
            <person name="Sun H."/>
            <person name="Tritt A."/>
            <person name="Yoshinaga Y."/>
            <person name="Zwiers L.-H.L."/>
            <person name="Turgeon B.G."/>
            <person name="Goodwin S.B."/>
            <person name="Spatafora J.W."/>
            <person name="Crous P.W."/>
            <person name="Grigoriev I.V."/>
        </authorList>
    </citation>
    <scope>NUCLEOTIDE SEQUENCE [LARGE SCALE GENOMIC DNA]</scope>
    <source>
        <strain evidence="2 3">CBS 611.86</strain>
    </source>
</reference>
<keyword evidence="3" id="KW-1185">Reference proteome</keyword>
<keyword evidence="1" id="KW-1133">Transmembrane helix</keyword>
<dbReference type="AlphaFoldDB" id="A0A7C8IGP6"/>
<dbReference type="Proteomes" id="UP000481861">
    <property type="component" value="Unassembled WGS sequence"/>
</dbReference>
<evidence type="ECO:0000313" key="2">
    <source>
        <dbReference type="EMBL" id="KAF2873790.1"/>
    </source>
</evidence>